<protein>
    <recommendedName>
        <fullName evidence="4">Peptidase A2 domain-containing protein</fullName>
    </recommendedName>
</protein>
<gene>
    <name evidence="2" type="ORF">VP01_27g15</name>
</gene>
<keyword evidence="1" id="KW-0472">Membrane</keyword>
<keyword evidence="1" id="KW-1133">Transmembrane helix</keyword>
<dbReference type="Proteomes" id="UP000037035">
    <property type="component" value="Unassembled WGS sequence"/>
</dbReference>
<dbReference type="EMBL" id="LAVV01007724">
    <property type="protein sequence ID" value="KNZ54995.1"/>
    <property type="molecule type" value="Genomic_DNA"/>
</dbReference>
<evidence type="ECO:0000313" key="3">
    <source>
        <dbReference type="Proteomes" id="UP000037035"/>
    </source>
</evidence>
<comment type="caution">
    <text evidence="2">The sequence shown here is derived from an EMBL/GenBank/DDBJ whole genome shotgun (WGS) entry which is preliminary data.</text>
</comment>
<proteinExistence type="predicted"/>
<feature type="transmembrane region" description="Helical" evidence="1">
    <location>
        <begin position="119"/>
        <end position="139"/>
    </location>
</feature>
<dbReference type="VEuPathDB" id="FungiDB:VP01_27g15"/>
<dbReference type="InterPro" id="IPR021109">
    <property type="entry name" value="Peptidase_aspartic_dom_sf"/>
</dbReference>
<dbReference type="Gene3D" id="2.40.70.10">
    <property type="entry name" value="Acid Proteases"/>
    <property type="match status" value="1"/>
</dbReference>
<dbReference type="AlphaFoldDB" id="A0A0L6V4D6"/>
<accession>A0A0L6V4D6</accession>
<sequence length="157" mass="17355">MAEELISVIRESAGLKADGNHVSFDVRSGEVEQAVEETPGLHTETVLCPLGYIQMCIGDRQFWAMIDSGSMVNLLATDLVRGRDLVLWQANIGLHGISGHECKVNGVVKVAKCKRRISFLLVQVLEVILGRPFLFAFWAGLQYDLAQREEILSVVDS</sequence>
<dbReference type="SUPFAM" id="SSF50630">
    <property type="entry name" value="Acid proteases"/>
    <property type="match status" value="1"/>
</dbReference>
<keyword evidence="1" id="KW-0812">Transmembrane</keyword>
<keyword evidence="3" id="KW-1185">Reference proteome</keyword>
<reference evidence="2 3" key="1">
    <citation type="submission" date="2015-08" db="EMBL/GenBank/DDBJ databases">
        <title>Next Generation Sequencing and Analysis of the Genome of Puccinia sorghi L Schw, the Causal Agent of Maize Common Rust.</title>
        <authorList>
            <person name="Rochi L."/>
            <person name="Burguener G."/>
            <person name="Darino M."/>
            <person name="Turjanski A."/>
            <person name="Kreff E."/>
            <person name="Dieguez M.J."/>
            <person name="Sacco F."/>
        </authorList>
    </citation>
    <scope>NUCLEOTIDE SEQUENCE [LARGE SCALE GENOMIC DNA]</scope>
    <source>
        <strain evidence="2 3">RO10H11247</strain>
    </source>
</reference>
<evidence type="ECO:0008006" key="4">
    <source>
        <dbReference type="Google" id="ProtNLM"/>
    </source>
</evidence>
<evidence type="ECO:0000256" key="1">
    <source>
        <dbReference type="SAM" id="Phobius"/>
    </source>
</evidence>
<dbReference type="CDD" id="cd00303">
    <property type="entry name" value="retropepsin_like"/>
    <property type="match status" value="1"/>
</dbReference>
<evidence type="ECO:0000313" key="2">
    <source>
        <dbReference type="EMBL" id="KNZ54995.1"/>
    </source>
</evidence>
<name>A0A0L6V4D6_9BASI</name>
<organism evidence="2 3">
    <name type="scientific">Puccinia sorghi</name>
    <dbReference type="NCBI Taxonomy" id="27349"/>
    <lineage>
        <taxon>Eukaryota</taxon>
        <taxon>Fungi</taxon>
        <taxon>Dikarya</taxon>
        <taxon>Basidiomycota</taxon>
        <taxon>Pucciniomycotina</taxon>
        <taxon>Pucciniomycetes</taxon>
        <taxon>Pucciniales</taxon>
        <taxon>Pucciniaceae</taxon>
        <taxon>Puccinia</taxon>
    </lineage>
</organism>